<dbReference type="InterPro" id="IPR036928">
    <property type="entry name" value="AS_sf"/>
</dbReference>
<reference evidence="4 5" key="1">
    <citation type="submission" date="2019-05" db="EMBL/GenBank/DDBJ databases">
        <title>Draft genome sequence of Nonomuraea zeae DSM 100528.</title>
        <authorList>
            <person name="Saricaoglu S."/>
            <person name="Isik K."/>
        </authorList>
    </citation>
    <scope>NUCLEOTIDE SEQUENCE [LARGE SCALE GENOMIC DNA]</scope>
    <source>
        <strain evidence="4 5">DSM 100528</strain>
    </source>
</reference>
<dbReference type="OrthoDB" id="182039at2"/>
<organism evidence="4 5">
    <name type="scientific">Nonomuraea zeae</name>
    <dbReference type="NCBI Taxonomy" id="1642303"/>
    <lineage>
        <taxon>Bacteria</taxon>
        <taxon>Bacillati</taxon>
        <taxon>Actinomycetota</taxon>
        <taxon>Actinomycetes</taxon>
        <taxon>Streptosporangiales</taxon>
        <taxon>Streptosporangiaceae</taxon>
        <taxon>Nonomuraea</taxon>
    </lineage>
</organism>
<gene>
    <name evidence="4" type="ORF">ETD85_15635</name>
</gene>
<dbReference type="Pfam" id="PF01425">
    <property type="entry name" value="Amidase"/>
    <property type="match status" value="2"/>
</dbReference>
<dbReference type="SUPFAM" id="SSF75304">
    <property type="entry name" value="Amidase signature (AS) enzymes"/>
    <property type="match status" value="2"/>
</dbReference>
<proteinExistence type="inferred from homology"/>
<dbReference type="Proteomes" id="UP000306628">
    <property type="component" value="Unassembled WGS sequence"/>
</dbReference>
<evidence type="ECO:0000259" key="3">
    <source>
        <dbReference type="Pfam" id="PF01425"/>
    </source>
</evidence>
<sequence length="470" mass="48463">MAGRALDLVRRYKTGETTVEETVRDVLDSLVDLRGRIGGVAATDPERSLAEAAASDHRLRSGSARPLEGVPITVKDWIDVAGWPVTGTTGRPQEPPGPASIPGHGRRRPGAGLDPALDPGEGRRRPDAALDPTSTATLDPASTSVLDPGDGRRRPGVDASAVARLRAAGAIVVAISSAMADNALYGETRNPLDPARAPGGSSSGTAVLVAAGAVPLGLGSDSGGSIRLPAAWCGISGLKPTFGRVPLTGHFPRCGALEDGRTVLGPLATTVSDLALVLAVTAGPDGLDAGVPPVPLGDPSAVDVAGLRVGVMAPDEPTMLALEALAGAGATVVAEPVPDVREEALELTRRHWGRAGLSGTENVRVLWDWDRFRRRLLMATAHLDVLLTPATQGPPPLWRESTESDYFSTLPWSLTGAPVVVTPSGPPSGPSSDMVVGWPGAVQVVARPWDDHIALAAARQIELARQALGQ</sequence>
<feature type="domain" description="Amidase" evidence="3">
    <location>
        <begin position="154"/>
        <end position="320"/>
    </location>
</feature>
<evidence type="ECO:0000313" key="5">
    <source>
        <dbReference type="Proteomes" id="UP000306628"/>
    </source>
</evidence>
<protein>
    <submittedName>
        <fullName evidence="4">Amidase</fullName>
    </submittedName>
</protein>
<dbReference type="GO" id="GO:0003824">
    <property type="term" value="F:catalytic activity"/>
    <property type="evidence" value="ECO:0007669"/>
    <property type="project" value="InterPro"/>
</dbReference>
<dbReference type="InterPro" id="IPR023631">
    <property type="entry name" value="Amidase_dom"/>
</dbReference>
<dbReference type="PANTHER" id="PTHR11895">
    <property type="entry name" value="TRANSAMIDASE"/>
    <property type="match status" value="1"/>
</dbReference>
<dbReference type="RefSeq" id="WP_138690432.1">
    <property type="nucleotide sequence ID" value="NZ_JBHSAZ010000039.1"/>
</dbReference>
<dbReference type="EMBL" id="VCKX01000040">
    <property type="protein sequence ID" value="TMR34837.1"/>
    <property type="molecule type" value="Genomic_DNA"/>
</dbReference>
<feature type="region of interest" description="Disordered" evidence="2">
    <location>
        <begin position="83"/>
        <end position="157"/>
    </location>
</feature>
<comment type="caution">
    <text evidence="4">The sequence shown here is derived from an EMBL/GenBank/DDBJ whole genome shotgun (WGS) entry which is preliminary data.</text>
</comment>
<dbReference type="InterPro" id="IPR020556">
    <property type="entry name" value="Amidase_CS"/>
</dbReference>
<evidence type="ECO:0000256" key="2">
    <source>
        <dbReference type="SAM" id="MobiDB-lite"/>
    </source>
</evidence>
<dbReference type="Gene3D" id="3.90.1300.10">
    <property type="entry name" value="Amidase signature (AS) domain"/>
    <property type="match status" value="2"/>
</dbReference>
<name>A0A5S4GPP0_9ACTN</name>
<dbReference type="PANTHER" id="PTHR11895:SF7">
    <property type="entry name" value="GLUTAMYL-TRNA(GLN) AMIDOTRANSFERASE SUBUNIT A, MITOCHONDRIAL"/>
    <property type="match status" value="1"/>
</dbReference>
<dbReference type="AlphaFoldDB" id="A0A5S4GPP0"/>
<feature type="domain" description="Amidase" evidence="3">
    <location>
        <begin position="22"/>
        <end position="87"/>
    </location>
</feature>
<dbReference type="PROSITE" id="PS00571">
    <property type="entry name" value="AMIDASES"/>
    <property type="match status" value="1"/>
</dbReference>
<keyword evidence="5" id="KW-1185">Reference proteome</keyword>
<evidence type="ECO:0000313" key="4">
    <source>
        <dbReference type="EMBL" id="TMR34837.1"/>
    </source>
</evidence>
<feature type="compositionally biased region" description="Polar residues" evidence="2">
    <location>
        <begin position="132"/>
        <end position="145"/>
    </location>
</feature>
<dbReference type="InterPro" id="IPR000120">
    <property type="entry name" value="Amidase"/>
</dbReference>
<evidence type="ECO:0000256" key="1">
    <source>
        <dbReference type="ARBA" id="ARBA00009199"/>
    </source>
</evidence>
<accession>A0A5S4GPP0</accession>
<comment type="similarity">
    <text evidence="1">Belongs to the amidase family.</text>
</comment>